<evidence type="ECO:0000313" key="2">
    <source>
        <dbReference type="Proteomes" id="UP000828390"/>
    </source>
</evidence>
<proteinExistence type="predicted"/>
<name>A0A9D4QNL5_DREPO</name>
<protein>
    <submittedName>
        <fullName evidence="1">Uncharacterized protein</fullName>
    </submittedName>
</protein>
<comment type="caution">
    <text evidence="1">The sequence shown here is derived from an EMBL/GenBank/DDBJ whole genome shotgun (WGS) entry which is preliminary data.</text>
</comment>
<gene>
    <name evidence="1" type="ORF">DPMN_111059</name>
</gene>
<dbReference type="Proteomes" id="UP000828390">
    <property type="component" value="Unassembled WGS sequence"/>
</dbReference>
<dbReference type="AlphaFoldDB" id="A0A9D4QNL5"/>
<organism evidence="1 2">
    <name type="scientific">Dreissena polymorpha</name>
    <name type="common">Zebra mussel</name>
    <name type="synonym">Mytilus polymorpha</name>
    <dbReference type="NCBI Taxonomy" id="45954"/>
    <lineage>
        <taxon>Eukaryota</taxon>
        <taxon>Metazoa</taxon>
        <taxon>Spiralia</taxon>
        <taxon>Lophotrochozoa</taxon>
        <taxon>Mollusca</taxon>
        <taxon>Bivalvia</taxon>
        <taxon>Autobranchia</taxon>
        <taxon>Heteroconchia</taxon>
        <taxon>Euheterodonta</taxon>
        <taxon>Imparidentia</taxon>
        <taxon>Neoheterodontei</taxon>
        <taxon>Myida</taxon>
        <taxon>Dreissenoidea</taxon>
        <taxon>Dreissenidae</taxon>
        <taxon>Dreissena</taxon>
    </lineage>
</organism>
<reference evidence="1" key="1">
    <citation type="journal article" date="2019" name="bioRxiv">
        <title>The Genome of the Zebra Mussel, Dreissena polymorpha: A Resource for Invasive Species Research.</title>
        <authorList>
            <person name="McCartney M.A."/>
            <person name="Auch B."/>
            <person name="Kono T."/>
            <person name="Mallez S."/>
            <person name="Zhang Y."/>
            <person name="Obille A."/>
            <person name="Becker A."/>
            <person name="Abrahante J.E."/>
            <person name="Garbe J."/>
            <person name="Badalamenti J.P."/>
            <person name="Herman A."/>
            <person name="Mangelson H."/>
            <person name="Liachko I."/>
            <person name="Sullivan S."/>
            <person name="Sone E.D."/>
            <person name="Koren S."/>
            <person name="Silverstein K.A.T."/>
            <person name="Beckman K.B."/>
            <person name="Gohl D.M."/>
        </authorList>
    </citation>
    <scope>NUCLEOTIDE SEQUENCE</scope>
    <source>
        <strain evidence="1">Duluth1</strain>
        <tissue evidence="1">Whole animal</tissue>
    </source>
</reference>
<dbReference type="EMBL" id="JAIWYP010000004">
    <property type="protein sequence ID" value="KAH3837658.1"/>
    <property type="molecule type" value="Genomic_DNA"/>
</dbReference>
<accession>A0A9D4QNL5</accession>
<sequence>MEEAREKLVQKLNLDFEISFTNQNVIEMYNKVAGSSDCTLQDLALALDCDCERLRTQVLSVKKE</sequence>
<reference evidence="1" key="2">
    <citation type="submission" date="2020-11" db="EMBL/GenBank/DDBJ databases">
        <authorList>
            <person name="McCartney M.A."/>
            <person name="Auch B."/>
            <person name="Kono T."/>
            <person name="Mallez S."/>
            <person name="Becker A."/>
            <person name="Gohl D.M."/>
            <person name="Silverstein K.A.T."/>
            <person name="Koren S."/>
            <person name="Bechman K.B."/>
            <person name="Herman A."/>
            <person name="Abrahante J.E."/>
            <person name="Garbe J."/>
        </authorList>
    </citation>
    <scope>NUCLEOTIDE SEQUENCE</scope>
    <source>
        <strain evidence="1">Duluth1</strain>
        <tissue evidence="1">Whole animal</tissue>
    </source>
</reference>
<evidence type="ECO:0000313" key="1">
    <source>
        <dbReference type="EMBL" id="KAH3837658.1"/>
    </source>
</evidence>
<keyword evidence="2" id="KW-1185">Reference proteome</keyword>